<feature type="domain" description="Helicase C-terminal" evidence="14">
    <location>
        <begin position="557"/>
        <end position="711"/>
    </location>
</feature>
<feature type="binding site" evidence="12">
    <location>
        <position position="565"/>
    </location>
    <ligand>
        <name>Zn(2+)</name>
        <dbReference type="ChEBI" id="CHEBI:29105"/>
        <label>1</label>
    </ligand>
</feature>
<dbReference type="PANTHER" id="PTHR30580:SF0">
    <property type="entry name" value="PRIMOSOMAL PROTEIN N"/>
    <property type="match status" value="1"/>
</dbReference>
<keyword evidence="7 12" id="KW-0862">Zinc</keyword>
<dbReference type="SUPFAM" id="SSF52540">
    <property type="entry name" value="P-loop containing nucleoside triphosphate hydrolases"/>
    <property type="match status" value="2"/>
</dbReference>
<dbReference type="GO" id="GO:0016887">
    <property type="term" value="F:ATP hydrolysis activity"/>
    <property type="evidence" value="ECO:0007669"/>
    <property type="project" value="RHEA"/>
</dbReference>
<dbReference type="FunFam" id="3.40.1440.60:FF:000001">
    <property type="entry name" value="Primosomal protein N"/>
    <property type="match status" value="1"/>
</dbReference>
<keyword evidence="2 12" id="KW-0235">DNA replication</keyword>
<dbReference type="Pfam" id="PF17764">
    <property type="entry name" value="PriA_3primeBD"/>
    <property type="match status" value="1"/>
</dbReference>
<evidence type="ECO:0000259" key="13">
    <source>
        <dbReference type="PROSITE" id="PS51192"/>
    </source>
</evidence>
<dbReference type="GO" id="GO:0005524">
    <property type="term" value="F:ATP binding"/>
    <property type="evidence" value="ECO:0007669"/>
    <property type="project" value="UniProtKB-UniRule"/>
</dbReference>
<reference evidence="15 16" key="1">
    <citation type="submission" date="2019-03" db="EMBL/GenBank/DDBJ databases">
        <title>Genomic Encyclopedia of Archaeal and Bacterial Type Strains, Phase II (KMG-II): from individual species to whole genera.</title>
        <authorList>
            <person name="Goeker M."/>
        </authorList>
    </citation>
    <scope>NUCLEOTIDE SEQUENCE [LARGE SCALE GENOMIC DNA]</scope>
    <source>
        <strain evidence="15 16">DSM 22554</strain>
    </source>
</reference>
<feature type="binding site" evidence="12">
    <location>
        <position position="531"/>
    </location>
    <ligand>
        <name>Zn(2+)</name>
        <dbReference type="ChEBI" id="CHEBI:29105"/>
        <label>2</label>
    </ligand>
</feature>
<dbReference type="NCBIfam" id="TIGR00595">
    <property type="entry name" value="priA"/>
    <property type="match status" value="1"/>
</dbReference>
<dbReference type="CDD" id="cd18804">
    <property type="entry name" value="SF2_C_priA"/>
    <property type="match status" value="1"/>
</dbReference>
<comment type="subunit">
    <text evidence="12">Component of the replication restart primosome.</text>
</comment>
<gene>
    <name evidence="12" type="primary">priA</name>
    <name evidence="15" type="ORF">C8N28_2105</name>
</gene>
<dbReference type="InterPro" id="IPR041236">
    <property type="entry name" value="PriA_C"/>
</dbReference>
<dbReference type="Pfam" id="PF00270">
    <property type="entry name" value="DEAD"/>
    <property type="match status" value="1"/>
</dbReference>
<feature type="binding site" evidence="12">
    <location>
        <position position="522"/>
    </location>
    <ligand>
        <name>Zn(2+)</name>
        <dbReference type="ChEBI" id="CHEBI:29105"/>
        <label>1</label>
    </ligand>
</feature>
<dbReference type="PROSITE" id="PS51194">
    <property type="entry name" value="HELICASE_CTER"/>
    <property type="match status" value="1"/>
</dbReference>
<keyword evidence="9 12" id="KW-0238">DNA-binding</keyword>
<evidence type="ECO:0000256" key="3">
    <source>
        <dbReference type="ARBA" id="ARBA00022723"/>
    </source>
</evidence>
<dbReference type="InterPro" id="IPR001650">
    <property type="entry name" value="Helicase_C-like"/>
</dbReference>
<dbReference type="HAMAP" id="MF_00983">
    <property type="entry name" value="PriA"/>
    <property type="match status" value="1"/>
</dbReference>
<feature type="binding site" evidence="12">
    <location>
        <position position="534"/>
    </location>
    <ligand>
        <name>Zn(2+)</name>
        <dbReference type="ChEBI" id="CHEBI:29105"/>
        <label>2</label>
    </ligand>
</feature>
<comment type="catalytic activity">
    <reaction evidence="12">
        <text>Couples ATP hydrolysis with the unwinding of duplex DNA by translocating in the 3'-5' direction.</text>
        <dbReference type="EC" id="5.6.2.4"/>
    </reaction>
</comment>
<dbReference type="Pfam" id="PF18319">
    <property type="entry name" value="Zn_ribbon_PriA"/>
    <property type="match status" value="1"/>
</dbReference>
<evidence type="ECO:0000256" key="5">
    <source>
        <dbReference type="ARBA" id="ARBA00022801"/>
    </source>
</evidence>
<comment type="catalytic activity">
    <reaction evidence="11 12">
        <text>ATP + H2O = ADP + phosphate + H(+)</text>
        <dbReference type="Rhea" id="RHEA:13065"/>
        <dbReference type="ChEBI" id="CHEBI:15377"/>
        <dbReference type="ChEBI" id="CHEBI:15378"/>
        <dbReference type="ChEBI" id="CHEBI:30616"/>
        <dbReference type="ChEBI" id="CHEBI:43474"/>
        <dbReference type="ChEBI" id="CHEBI:456216"/>
        <dbReference type="EC" id="5.6.2.4"/>
    </reaction>
</comment>
<keyword evidence="1 12" id="KW-0639">Primosome</keyword>
<proteinExistence type="inferred from homology"/>
<dbReference type="GO" id="GO:0006269">
    <property type="term" value="P:DNA replication, synthesis of primer"/>
    <property type="evidence" value="ECO:0007669"/>
    <property type="project" value="UniProtKB-KW"/>
</dbReference>
<dbReference type="SUPFAM" id="SSF46785">
    <property type="entry name" value="Winged helix' DNA-binding domain"/>
    <property type="match status" value="1"/>
</dbReference>
<protein>
    <recommendedName>
        <fullName evidence="12">Replication restart protein PriA</fullName>
    </recommendedName>
    <alternativeName>
        <fullName evidence="12">ATP-dependent DNA helicase PriA</fullName>
        <ecNumber evidence="12">5.6.2.4</ecNumber>
    </alternativeName>
    <alternativeName>
        <fullName evidence="12">DNA 3'-5' helicase PriA</fullName>
    </alternativeName>
</protein>
<dbReference type="EC" id="5.6.2.4" evidence="12"/>
<feature type="domain" description="Helicase ATP-binding" evidence="13">
    <location>
        <begin position="292"/>
        <end position="459"/>
    </location>
</feature>
<dbReference type="GO" id="GO:0006302">
    <property type="term" value="P:double-strand break repair"/>
    <property type="evidence" value="ECO:0007669"/>
    <property type="project" value="InterPro"/>
</dbReference>
<evidence type="ECO:0000256" key="4">
    <source>
        <dbReference type="ARBA" id="ARBA00022741"/>
    </source>
</evidence>
<organism evidence="15 16">
    <name type="scientific">Albibacterium bauzanense</name>
    <dbReference type="NCBI Taxonomy" id="653929"/>
    <lineage>
        <taxon>Bacteria</taxon>
        <taxon>Pseudomonadati</taxon>
        <taxon>Bacteroidota</taxon>
        <taxon>Sphingobacteriia</taxon>
        <taxon>Sphingobacteriales</taxon>
        <taxon>Sphingobacteriaceae</taxon>
        <taxon>Albibacterium</taxon>
    </lineage>
</organism>
<dbReference type="SMART" id="SM00487">
    <property type="entry name" value="DEXDc"/>
    <property type="match status" value="1"/>
</dbReference>
<accession>A0A4R1LY75</accession>
<dbReference type="FunFam" id="3.40.50.300:FF:000489">
    <property type="entry name" value="Primosome assembly protein PriA"/>
    <property type="match status" value="1"/>
</dbReference>
<evidence type="ECO:0000256" key="10">
    <source>
        <dbReference type="ARBA" id="ARBA00023235"/>
    </source>
</evidence>
<feature type="binding site" evidence="12">
    <location>
        <position position="549"/>
    </location>
    <ligand>
        <name>Zn(2+)</name>
        <dbReference type="ChEBI" id="CHEBI:29105"/>
        <label>2</label>
    </ligand>
</feature>
<dbReference type="GO" id="GO:0003677">
    <property type="term" value="F:DNA binding"/>
    <property type="evidence" value="ECO:0007669"/>
    <property type="project" value="UniProtKB-UniRule"/>
</dbReference>
<keyword evidence="10 12" id="KW-0413">Isomerase</keyword>
<dbReference type="InterPro" id="IPR042115">
    <property type="entry name" value="PriA_3primeBD_sf"/>
</dbReference>
<evidence type="ECO:0000256" key="9">
    <source>
        <dbReference type="ARBA" id="ARBA00023125"/>
    </source>
</evidence>
<dbReference type="Pfam" id="PF00271">
    <property type="entry name" value="Helicase_C"/>
    <property type="match status" value="1"/>
</dbReference>
<keyword evidence="8 12" id="KW-0067">ATP-binding</keyword>
<comment type="function">
    <text evidence="12">Initiates the restart of stalled replication forks, which reloads the replicative helicase on sites other than the origin of replication. Recognizes and binds to abandoned replication forks and remodels them to uncover a helicase loading site. Promotes assembly of the primosome at these replication forks.</text>
</comment>
<evidence type="ECO:0000256" key="1">
    <source>
        <dbReference type="ARBA" id="ARBA00022515"/>
    </source>
</evidence>
<dbReference type="GO" id="GO:0008270">
    <property type="term" value="F:zinc ion binding"/>
    <property type="evidence" value="ECO:0007669"/>
    <property type="project" value="UniProtKB-UniRule"/>
</dbReference>
<dbReference type="PROSITE" id="PS51192">
    <property type="entry name" value="HELICASE_ATP_BIND_1"/>
    <property type="match status" value="1"/>
</dbReference>
<dbReference type="RefSeq" id="WP_132224543.1">
    <property type="nucleotide sequence ID" value="NZ_SMGO01000002.1"/>
</dbReference>
<evidence type="ECO:0000256" key="6">
    <source>
        <dbReference type="ARBA" id="ARBA00022806"/>
    </source>
</evidence>
<dbReference type="Gene3D" id="3.40.1440.60">
    <property type="entry name" value="PriA, 3(prime) DNA-binding domain"/>
    <property type="match status" value="1"/>
</dbReference>
<dbReference type="Proteomes" id="UP000294616">
    <property type="component" value="Unassembled WGS sequence"/>
</dbReference>
<dbReference type="CDD" id="cd17929">
    <property type="entry name" value="DEXHc_priA"/>
    <property type="match status" value="1"/>
</dbReference>
<dbReference type="InterPro" id="IPR041222">
    <property type="entry name" value="PriA_3primeBD"/>
</dbReference>
<feature type="binding site" evidence="12">
    <location>
        <position position="525"/>
    </location>
    <ligand>
        <name>Zn(2+)</name>
        <dbReference type="ChEBI" id="CHEBI:29105"/>
        <label>1</label>
    </ligand>
</feature>
<feature type="binding site" evidence="12">
    <location>
        <position position="562"/>
    </location>
    <ligand>
        <name>Zn(2+)</name>
        <dbReference type="ChEBI" id="CHEBI:29105"/>
        <label>1</label>
    </ligand>
</feature>
<sequence>MKTYFVDVILPLAIGKTYTYRIPKQFNDSIAVGKRVVVQFGKTKIYSAIIHNVHEKAPERYEAKYILDVLDEKIIVKAEQLALWEWIADYYLCQLGEVMQAALPSALKLASETKIIAADLDTIDRNELNEKEYLILDALEISPEIKVSDIIKLLGQKTVLPILKGLLDKGVIRISEEIAERYKPKKKAFVSLNPVYEDQEAKRELFESLNRAPKQLDAVMTYIHFKRSQEKISKAELLEKSGCGSSALTALVNKEVFNIQEEVVSRISENSDEFLKEVILSEAQQKAFDEIKEGFINKEIALLYGVTASGKTEIYIKLIHEVVDEGKCALYLLPEIALTTQIIERLRFHFGSKIGVYHSRLSENERAEVWKKVLDGEIQIVLGARSSVFLPFCDLGLVIVDEEHEVSYKQFDPAPRYQARDTAIFLGYLHQAKVLLGSATPSIESYYNAKAGKYTLVALNQRYGTAQLPVIEIVSLKSDVKQKAANPYFTPTLIKNIEETLAKKEQVILFQNRRGHTPILLCATCGYSPKCIHCDVSLTYHKSSGQMHCHYCGFREDLIHVCPACGSTHLQNKGFGTQRIEEELGYLLPDAKMARLDLDSTRSKYSFEKILADFDEHRYDILIGTQMVAKGLDFGKVSLIGIINADSLINYPDFRAFERSFSMLSQVSGRAGRRDIQGKVIIQAYATGHRILEQVVNHDYETMFLTEVTERKSYGYPPFYRLIKIEVKHKDNLRVVDCANRLAIQLRQQFGERVLGPEEPLIGRIRNYYINTLLLKMERATVSISKVKEVLRNTLESYHTDKLNKGSFLHVDVDPY</sequence>
<dbReference type="InterPro" id="IPR036390">
    <property type="entry name" value="WH_DNA-bd_sf"/>
</dbReference>
<dbReference type="GO" id="GO:0043138">
    <property type="term" value="F:3'-5' DNA helicase activity"/>
    <property type="evidence" value="ECO:0007669"/>
    <property type="project" value="UniProtKB-EC"/>
</dbReference>
<keyword evidence="3 12" id="KW-0479">Metal-binding</keyword>
<dbReference type="InterPro" id="IPR027417">
    <property type="entry name" value="P-loop_NTPase"/>
</dbReference>
<keyword evidence="16" id="KW-1185">Reference proteome</keyword>
<dbReference type="AlphaFoldDB" id="A0A4R1LY75"/>
<keyword evidence="6 12" id="KW-0347">Helicase</keyword>
<dbReference type="Gene3D" id="3.40.50.300">
    <property type="entry name" value="P-loop containing nucleotide triphosphate hydrolases"/>
    <property type="match status" value="2"/>
</dbReference>
<dbReference type="InterPro" id="IPR011545">
    <property type="entry name" value="DEAD/DEAH_box_helicase_dom"/>
</dbReference>
<comment type="similarity">
    <text evidence="12">Belongs to the helicase family. PriA subfamily.</text>
</comment>
<dbReference type="InterPro" id="IPR005259">
    <property type="entry name" value="PriA"/>
</dbReference>
<dbReference type="GO" id="GO:0006270">
    <property type="term" value="P:DNA replication initiation"/>
    <property type="evidence" value="ECO:0007669"/>
    <property type="project" value="TreeGrafter"/>
</dbReference>
<keyword evidence="5 12" id="KW-0378">Hydrolase</keyword>
<evidence type="ECO:0000313" key="15">
    <source>
        <dbReference type="EMBL" id="TCK83504.1"/>
    </source>
</evidence>
<evidence type="ECO:0000256" key="7">
    <source>
        <dbReference type="ARBA" id="ARBA00022833"/>
    </source>
</evidence>
<evidence type="ECO:0000256" key="2">
    <source>
        <dbReference type="ARBA" id="ARBA00022705"/>
    </source>
</evidence>
<dbReference type="InterPro" id="IPR014001">
    <property type="entry name" value="Helicase_ATP-bd"/>
</dbReference>
<dbReference type="GO" id="GO:1990077">
    <property type="term" value="C:primosome complex"/>
    <property type="evidence" value="ECO:0007669"/>
    <property type="project" value="UniProtKB-UniRule"/>
</dbReference>
<evidence type="ECO:0000256" key="12">
    <source>
        <dbReference type="HAMAP-Rule" id="MF_00983"/>
    </source>
</evidence>
<keyword evidence="4 12" id="KW-0547">Nucleotide-binding</keyword>
<dbReference type="GO" id="GO:0006310">
    <property type="term" value="P:DNA recombination"/>
    <property type="evidence" value="ECO:0007669"/>
    <property type="project" value="InterPro"/>
</dbReference>
<dbReference type="OrthoDB" id="9759544at2"/>
<evidence type="ECO:0000256" key="11">
    <source>
        <dbReference type="ARBA" id="ARBA00048988"/>
    </source>
</evidence>
<dbReference type="EMBL" id="SMGO01000002">
    <property type="protein sequence ID" value="TCK83504.1"/>
    <property type="molecule type" value="Genomic_DNA"/>
</dbReference>
<comment type="cofactor">
    <cofactor evidence="12">
        <name>Zn(2+)</name>
        <dbReference type="ChEBI" id="CHEBI:29105"/>
    </cofactor>
    <text evidence="12">Binds 2 zinc ions per subunit.</text>
</comment>
<comment type="caution">
    <text evidence="15">The sequence shown here is derived from an EMBL/GenBank/DDBJ whole genome shotgun (WGS) entry which is preliminary data.</text>
</comment>
<dbReference type="SMART" id="SM00490">
    <property type="entry name" value="HELICc"/>
    <property type="match status" value="1"/>
</dbReference>
<evidence type="ECO:0000313" key="16">
    <source>
        <dbReference type="Proteomes" id="UP000294616"/>
    </source>
</evidence>
<evidence type="ECO:0000259" key="14">
    <source>
        <dbReference type="PROSITE" id="PS51194"/>
    </source>
</evidence>
<evidence type="ECO:0000256" key="8">
    <source>
        <dbReference type="ARBA" id="ARBA00022840"/>
    </source>
</evidence>
<dbReference type="InterPro" id="IPR040498">
    <property type="entry name" value="PriA_CRR"/>
</dbReference>
<dbReference type="PANTHER" id="PTHR30580">
    <property type="entry name" value="PRIMOSOMAL PROTEIN N"/>
    <property type="match status" value="1"/>
</dbReference>
<name>A0A4R1LY75_9SPHI</name>
<dbReference type="Pfam" id="PF18074">
    <property type="entry name" value="PriA_C"/>
    <property type="match status" value="1"/>
</dbReference>
<feature type="binding site" evidence="12">
    <location>
        <position position="552"/>
    </location>
    <ligand>
        <name>Zn(2+)</name>
        <dbReference type="ChEBI" id="CHEBI:29105"/>
        <label>2</label>
    </ligand>
</feature>